<dbReference type="EMBL" id="SMAK01000001">
    <property type="protein sequence ID" value="TCT13495.1"/>
    <property type="molecule type" value="Genomic_DNA"/>
</dbReference>
<dbReference type="AlphaFoldDB" id="A0A4R3MHJ0"/>
<keyword evidence="2" id="KW-1185">Reference proteome</keyword>
<accession>A0A4R3MHJ0</accession>
<dbReference type="Proteomes" id="UP000295678">
    <property type="component" value="Unassembled WGS sequence"/>
</dbReference>
<evidence type="ECO:0000313" key="1">
    <source>
        <dbReference type="EMBL" id="TCT13495.1"/>
    </source>
</evidence>
<proteinExistence type="predicted"/>
<evidence type="ECO:0008006" key="3">
    <source>
        <dbReference type="Google" id="ProtNLM"/>
    </source>
</evidence>
<reference evidence="1 2" key="1">
    <citation type="submission" date="2019-03" db="EMBL/GenBank/DDBJ databases">
        <title>Genomic Encyclopedia of Type Strains, Phase IV (KMG-IV): sequencing the most valuable type-strain genomes for metagenomic binning, comparative biology and taxonomic classification.</title>
        <authorList>
            <person name="Goeker M."/>
        </authorList>
    </citation>
    <scope>NUCLEOTIDE SEQUENCE [LARGE SCALE GENOMIC DNA]</scope>
    <source>
        <strain evidence="1 2">DSM 19345</strain>
    </source>
</reference>
<sequence length="115" mass="12712">MTRIIGLLAILLVVAAAVGLYRFKDEARDQARHIERLRAAIAAERDTIAVLRAELNYLDQPARIQQLAERYLDLQRLDVQQISVIEALPMRPIDLGPGVEGPLGGFAGGENRVVQ</sequence>
<dbReference type="RefSeq" id="WP_132804876.1">
    <property type="nucleotide sequence ID" value="NZ_SMAK01000001.1"/>
</dbReference>
<gene>
    <name evidence="1" type="ORF">EDC22_101363</name>
</gene>
<organism evidence="1 2">
    <name type="scientific">Tepidamorphus gemmatus</name>
    <dbReference type="NCBI Taxonomy" id="747076"/>
    <lineage>
        <taxon>Bacteria</taxon>
        <taxon>Pseudomonadati</taxon>
        <taxon>Pseudomonadota</taxon>
        <taxon>Alphaproteobacteria</taxon>
        <taxon>Hyphomicrobiales</taxon>
        <taxon>Tepidamorphaceae</taxon>
        <taxon>Tepidamorphus</taxon>
    </lineage>
</organism>
<evidence type="ECO:0000313" key="2">
    <source>
        <dbReference type="Proteomes" id="UP000295678"/>
    </source>
</evidence>
<protein>
    <recommendedName>
        <fullName evidence="3">Cell division protein FtsL</fullName>
    </recommendedName>
</protein>
<comment type="caution">
    <text evidence="1">The sequence shown here is derived from an EMBL/GenBank/DDBJ whole genome shotgun (WGS) entry which is preliminary data.</text>
</comment>
<dbReference type="OrthoDB" id="7165680at2"/>
<name>A0A4R3MHJ0_9HYPH</name>